<proteinExistence type="predicted"/>
<name>A0A6L2N0P5_TANCI</name>
<keyword evidence="1" id="KW-0175">Coiled coil</keyword>
<reference evidence="2" key="1">
    <citation type="journal article" date="2019" name="Sci. Rep.">
        <title>Draft genome of Tanacetum cinerariifolium, the natural source of mosquito coil.</title>
        <authorList>
            <person name="Yamashiro T."/>
            <person name="Shiraishi A."/>
            <person name="Satake H."/>
            <person name="Nakayama K."/>
        </authorList>
    </citation>
    <scope>NUCLEOTIDE SEQUENCE</scope>
</reference>
<evidence type="ECO:0000256" key="1">
    <source>
        <dbReference type="SAM" id="Coils"/>
    </source>
</evidence>
<feature type="non-terminal residue" evidence="2">
    <location>
        <position position="1"/>
    </location>
</feature>
<accession>A0A6L2N0P5</accession>
<feature type="coiled-coil region" evidence="1">
    <location>
        <begin position="55"/>
        <end position="113"/>
    </location>
</feature>
<dbReference type="AlphaFoldDB" id="A0A6L2N0P5"/>
<sequence length="452" mass="50766">VPPQVSKVARDAFSPLDVDSNHDIHERKVKKDKDYVELKKKCNKALQDLDKNPLASDMRSKIKTLRGQVNSLHNEYIRLVLKENKWVNYEQTMSTLHARVKDLESKREKLKLLSKKPLSLRLNLSSSHSKPLTSKLCVCEGRLYGCYFDYPGGICLLPLSAINTALMLSFEVARICLDSFFVIRCPKNIPSSTLKEHFLGLSFKLIARSLSKNTPSLVKRLSFLHLFPPSGFGDILCSILKGSPLTIIVFETPVRWAVVHAKTLALAFRRSCNFILVFVVLPSKALLLKAKSSPSRIQQGESLNTMDFSAYHEDWGFDWCCAFFSFLTFAQLVSDTDLCHVRSLHENGNIWSCLVTICFWATMEVRENPVIRSPIGREPVHAFLSFVVVPRGDGRKVPQERGYHSEPGEGVVAANMEVVIGGNSLVLTFCMGIGVEKRGGGVIYLSFVMLQK</sequence>
<organism evidence="2">
    <name type="scientific">Tanacetum cinerariifolium</name>
    <name type="common">Dalmatian daisy</name>
    <name type="synonym">Chrysanthemum cinerariifolium</name>
    <dbReference type="NCBI Taxonomy" id="118510"/>
    <lineage>
        <taxon>Eukaryota</taxon>
        <taxon>Viridiplantae</taxon>
        <taxon>Streptophyta</taxon>
        <taxon>Embryophyta</taxon>
        <taxon>Tracheophyta</taxon>
        <taxon>Spermatophyta</taxon>
        <taxon>Magnoliopsida</taxon>
        <taxon>eudicotyledons</taxon>
        <taxon>Gunneridae</taxon>
        <taxon>Pentapetalae</taxon>
        <taxon>asterids</taxon>
        <taxon>campanulids</taxon>
        <taxon>Asterales</taxon>
        <taxon>Asteraceae</taxon>
        <taxon>Asteroideae</taxon>
        <taxon>Anthemideae</taxon>
        <taxon>Anthemidinae</taxon>
        <taxon>Tanacetum</taxon>
    </lineage>
</organism>
<evidence type="ECO:0000313" key="2">
    <source>
        <dbReference type="EMBL" id="GEU78225.1"/>
    </source>
</evidence>
<dbReference type="EMBL" id="BKCJ010007630">
    <property type="protein sequence ID" value="GEU78225.1"/>
    <property type="molecule type" value="Genomic_DNA"/>
</dbReference>
<gene>
    <name evidence="2" type="ORF">Tci_050203</name>
</gene>
<comment type="caution">
    <text evidence="2">The sequence shown here is derived from an EMBL/GenBank/DDBJ whole genome shotgun (WGS) entry which is preliminary data.</text>
</comment>
<protein>
    <submittedName>
        <fullName evidence="2">Uncharacterized protein</fullName>
    </submittedName>
</protein>